<dbReference type="InterPro" id="IPR037459">
    <property type="entry name" value="RhgT-like"/>
</dbReference>
<sequence length="441" mass="46989">MHHPSIGALRQAAAAALLATLAAQAQAQAPLRFAFGPAAAPTGFTQVAPDAAYSAARGYGFEPVAQEDSARASYFSVDLPEGNYTVTVTLAGDKAPVTTTVKSELRRLMLENVQAPAGQPVTRSFVANVRTARIAPVPGVPAGEVKLKAPRETEQEAWNWDGRLTLEFNGDPKAVRRVEIAPSNVPTVFLLGDSTVSDQPGEPYNSWGQMLPRFFKPGVAVANHAQSGETYRDSLARRRIDKIVSSMKPGDTVIMQFGHNDQKQIKDGRSGPFTTYKAEIKTHVDMVRARGGLPVLVSPVERRAFDEAGKVKPSLLEYAEAARQTAKELGVPFIDLNTMSQTMYAALGVEGSKAAFASPAPGKLDNTHHNSYGSYLLAKAIGLGLRQAGVPVAAQLLPDFRFDPARPDPVAGFAVPPSPSRATARPLGDEGNKVVQTGTAQ</sequence>
<dbReference type="Gene3D" id="3.40.50.1110">
    <property type="entry name" value="SGNH hydrolase"/>
    <property type="match status" value="1"/>
</dbReference>
<dbReference type="InterPro" id="IPR036514">
    <property type="entry name" value="SGNH_hydro_sf"/>
</dbReference>
<keyword evidence="4" id="KW-0732">Signal</keyword>
<evidence type="ECO:0000259" key="5">
    <source>
        <dbReference type="Pfam" id="PF13472"/>
    </source>
</evidence>
<protein>
    <submittedName>
        <fullName evidence="6">Rhamnogalacturonan acetylesterase</fullName>
    </submittedName>
</protein>
<organism evidence="6 7">
    <name type="scientific">Massilia niabensis</name>
    <dbReference type="NCBI Taxonomy" id="544910"/>
    <lineage>
        <taxon>Bacteria</taxon>
        <taxon>Pseudomonadati</taxon>
        <taxon>Pseudomonadota</taxon>
        <taxon>Betaproteobacteria</taxon>
        <taxon>Burkholderiales</taxon>
        <taxon>Oxalobacteraceae</taxon>
        <taxon>Telluria group</taxon>
        <taxon>Massilia</taxon>
    </lineage>
</organism>
<feature type="chain" id="PRO_5046596111" evidence="4">
    <location>
        <begin position="28"/>
        <end position="441"/>
    </location>
</feature>
<evidence type="ECO:0000313" key="7">
    <source>
        <dbReference type="Proteomes" id="UP001596050"/>
    </source>
</evidence>
<dbReference type="InterPro" id="IPR008979">
    <property type="entry name" value="Galactose-bd-like_sf"/>
</dbReference>
<evidence type="ECO:0000313" key="6">
    <source>
        <dbReference type="EMBL" id="MFC5462670.1"/>
    </source>
</evidence>
<dbReference type="CDD" id="cd01821">
    <property type="entry name" value="Rhamnogalacturan_acetylesterase_like"/>
    <property type="match status" value="1"/>
</dbReference>
<dbReference type="EMBL" id="JBHSMU010000018">
    <property type="protein sequence ID" value="MFC5462670.1"/>
    <property type="molecule type" value="Genomic_DNA"/>
</dbReference>
<dbReference type="PANTHER" id="PTHR43695">
    <property type="entry name" value="PUTATIVE (AFU_ORTHOLOGUE AFUA_2G17250)-RELATED"/>
    <property type="match status" value="1"/>
</dbReference>
<feature type="region of interest" description="Disordered" evidence="3">
    <location>
        <begin position="408"/>
        <end position="441"/>
    </location>
</feature>
<proteinExistence type="inferred from homology"/>
<gene>
    <name evidence="6" type="ORF">ACFPN5_22925</name>
</gene>
<dbReference type="Gene3D" id="2.60.120.430">
    <property type="entry name" value="Galactose-binding lectin"/>
    <property type="match status" value="1"/>
</dbReference>
<dbReference type="SUPFAM" id="SSF52266">
    <property type="entry name" value="SGNH hydrolase"/>
    <property type="match status" value="1"/>
</dbReference>
<dbReference type="SUPFAM" id="SSF49785">
    <property type="entry name" value="Galactose-binding domain-like"/>
    <property type="match status" value="1"/>
</dbReference>
<evidence type="ECO:0000256" key="4">
    <source>
        <dbReference type="SAM" id="SignalP"/>
    </source>
</evidence>
<dbReference type="InterPro" id="IPR013830">
    <property type="entry name" value="SGNH_hydro"/>
</dbReference>
<reference evidence="7" key="1">
    <citation type="journal article" date="2019" name="Int. J. Syst. Evol. Microbiol.">
        <title>The Global Catalogue of Microorganisms (GCM) 10K type strain sequencing project: providing services to taxonomists for standard genome sequencing and annotation.</title>
        <authorList>
            <consortium name="The Broad Institute Genomics Platform"/>
            <consortium name="The Broad Institute Genome Sequencing Center for Infectious Disease"/>
            <person name="Wu L."/>
            <person name="Ma J."/>
        </authorList>
    </citation>
    <scope>NUCLEOTIDE SEQUENCE [LARGE SCALE GENOMIC DNA]</scope>
    <source>
        <strain evidence="7">KACC 12649</strain>
    </source>
</reference>
<dbReference type="Pfam" id="PF13472">
    <property type="entry name" value="Lipase_GDSL_2"/>
    <property type="match status" value="1"/>
</dbReference>
<dbReference type="Proteomes" id="UP001596050">
    <property type="component" value="Unassembled WGS sequence"/>
</dbReference>
<evidence type="ECO:0000256" key="2">
    <source>
        <dbReference type="ARBA" id="ARBA00022801"/>
    </source>
</evidence>
<keyword evidence="2" id="KW-0378">Hydrolase</keyword>
<dbReference type="PANTHER" id="PTHR43695:SF1">
    <property type="entry name" value="RHAMNOGALACTURONAN ACETYLESTERASE"/>
    <property type="match status" value="1"/>
</dbReference>
<feature type="domain" description="SGNH hydrolase-type esterase" evidence="5">
    <location>
        <begin position="190"/>
        <end position="339"/>
    </location>
</feature>
<dbReference type="RefSeq" id="WP_379786161.1">
    <property type="nucleotide sequence ID" value="NZ_JBHSMU010000018.1"/>
</dbReference>
<feature type="signal peptide" evidence="4">
    <location>
        <begin position="1"/>
        <end position="27"/>
    </location>
</feature>
<accession>A0ABW0LBD9</accession>
<name>A0ABW0LBD9_9BURK</name>
<evidence type="ECO:0000256" key="1">
    <source>
        <dbReference type="ARBA" id="ARBA00008668"/>
    </source>
</evidence>
<keyword evidence="7" id="KW-1185">Reference proteome</keyword>
<comment type="similarity">
    <text evidence="1">Belongs to the 'GDSL' lipolytic enzyme family.</text>
</comment>
<comment type="caution">
    <text evidence="6">The sequence shown here is derived from an EMBL/GenBank/DDBJ whole genome shotgun (WGS) entry which is preliminary data.</text>
</comment>
<evidence type="ECO:0000256" key="3">
    <source>
        <dbReference type="SAM" id="MobiDB-lite"/>
    </source>
</evidence>